<evidence type="ECO:0000256" key="1">
    <source>
        <dbReference type="SAM" id="Phobius"/>
    </source>
</evidence>
<comment type="caution">
    <text evidence="2">The sequence shown here is derived from an EMBL/GenBank/DDBJ whole genome shotgun (WGS) entry which is preliminary data.</text>
</comment>
<evidence type="ECO:0000313" key="3">
    <source>
        <dbReference type="Proteomes" id="UP000284684"/>
    </source>
</evidence>
<gene>
    <name evidence="2" type="ORF">BK658_26490</name>
</gene>
<keyword evidence="1" id="KW-1133">Transmembrane helix</keyword>
<feature type="transmembrane region" description="Helical" evidence="1">
    <location>
        <begin position="6"/>
        <end position="27"/>
    </location>
</feature>
<feature type="transmembrane region" description="Helical" evidence="1">
    <location>
        <begin position="72"/>
        <end position="102"/>
    </location>
</feature>
<evidence type="ECO:0000313" key="2">
    <source>
        <dbReference type="EMBL" id="ROM90285.1"/>
    </source>
</evidence>
<feature type="transmembrane region" description="Helical" evidence="1">
    <location>
        <begin position="39"/>
        <end position="60"/>
    </location>
</feature>
<name>A0A423GJ95_9PSED</name>
<dbReference type="EMBL" id="MOBI01000033">
    <property type="protein sequence ID" value="ROM90285.1"/>
    <property type="molecule type" value="Genomic_DNA"/>
</dbReference>
<keyword evidence="1" id="KW-0812">Transmembrane</keyword>
<accession>A0A423GJ95</accession>
<proteinExistence type="predicted"/>
<reference evidence="2 3" key="1">
    <citation type="submission" date="2016-10" db="EMBL/GenBank/DDBJ databases">
        <title>Comparative genome analysis of multiple Pseudomonas spp. focuses on biocontrol and plant growth promoting traits.</title>
        <authorList>
            <person name="Tao X.-Y."/>
            <person name="Taylor C.G."/>
        </authorList>
    </citation>
    <scope>NUCLEOTIDE SEQUENCE [LARGE SCALE GENOMIC DNA]</scope>
    <source>
        <strain evidence="2 3">37D10</strain>
    </source>
</reference>
<organism evidence="2 3">
    <name type="scientific">Pseudomonas brassicacearum</name>
    <dbReference type="NCBI Taxonomy" id="930166"/>
    <lineage>
        <taxon>Bacteria</taxon>
        <taxon>Pseudomonadati</taxon>
        <taxon>Pseudomonadota</taxon>
        <taxon>Gammaproteobacteria</taxon>
        <taxon>Pseudomonadales</taxon>
        <taxon>Pseudomonadaceae</taxon>
        <taxon>Pseudomonas</taxon>
    </lineage>
</organism>
<keyword evidence="1" id="KW-0472">Membrane</keyword>
<dbReference type="AlphaFoldDB" id="A0A423GJ95"/>
<sequence>MVIAVTSNVVIAIASKVVIAIASKVVIAITSNMLTAQAMISNSPAVVIGFLTFSATIALGTRRVTFTPVSTAAAAAAISATTAATTISATITAAVTTTFFSIGRAHDRQPGRE</sequence>
<dbReference type="Proteomes" id="UP000284684">
    <property type="component" value="Unassembled WGS sequence"/>
</dbReference>
<protein>
    <submittedName>
        <fullName evidence="2">Uncharacterized protein</fullName>
    </submittedName>
</protein>